<dbReference type="Proteomes" id="UP001321473">
    <property type="component" value="Unassembled WGS sequence"/>
</dbReference>
<sequence>MAAALNGRNREGEKSGCLPFPPYPLTSLHQKRKSRCAPIRVERRYRTPVLSSTRANSGSCATRQPPSRSPREYASCCAPVVRGQHLQLAVHAPFCRDLVAGVAQPRHNTSPCCLRTSVDLGVCLGQRNASAFHRHRDNSVGLKRTPTSRYRKAAGWAWRTRSGCCC</sequence>
<dbReference type="EMBL" id="JARKHS020003316">
    <property type="protein sequence ID" value="KAK8785692.1"/>
    <property type="molecule type" value="Genomic_DNA"/>
</dbReference>
<evidence type="ECO:0000313" key="2">
    <source>
        <dbReference type="EMBL" id="KAK8785692.1"/>
    </source>
</evidence>
<accession>A0AAQ4FGE3</accession>
<organism evidence="2 3">
    <name type="scientific">Amblyomma americanum</name>
    <name type="common">Lone star tick</name>
    <dbReference type="NCBI Taxonomy" id="6943"/>
    <lineage>
        <taxon>Eukaryota</taxon>
        <taxon>Metazoa</taxon>
        <taxon>Ecdysozoa</taxon>
        <taxon>Arthropoda</taxon>
        <taxon>Chelicerata</taxon>
        <taxon>Arachnida</taxon>
        <taxon>Acari</taxon>
        <taxon>Parasitiformes</taxon>
        <taxon>Ixodida</taxon>
        <taxon>Ixodoidea</taxon>
        <taxon>Ixodidae</taxon>
        <taxon>Amblyomminae</taxon>
        <taxon>Amblyomma</taxon>
    </lineage>
</organism>
<feature type="compositionally biased region" description="Polar residues" evidence="1">
    <location>
        <begin position="49"/>
        <end position="66"/>
    </location>
</feature>
<evidence type="ECO:0000256" key="1">
    <source>
        <dbReference type="SAM" id="MobiDB-lite"/>
    </source>
</evidence>
<feature type="region of interest" description="Disordered" evidence="1">
    <location>
        <begin position="47"/>
        <end position="71"/>
    </location>
</feature>
<keyword evidence="3" id="KW-1185">Reference proteome</keyword>
<name>A0AAQ4FGE3_AMBAM</name>
<comment type="caution">
    <text evidence="2">The sequence shown here is derived from an EMBL/GenBank/DDBJ whole genome shotgun (WGS) entry which is preliminary data.</text>
</comment>
<reference evidence="2 3" key="1">
    <citation type="journal article" date="2023" name="Arcadia Sci">
        <title>De novo assembly of a long-read Amblyomma americanum tick genome.</title>
        <authorList>
            <person name="Chou S."/>
            <person name="Poskanzer K.E."/>
            <person name="Rollins M."/>
            <person name="Thuy-Boun P.S."/>
        </authorList>
    </citation>
    <scope>NUCLEOTIDE SEQUENCE [LARGE SCALE GENOMIC DNA]</scope>
    <source>
        <strain evidence="2">F_SG_1</strain>
        <tissue evidence="2">Salivary glands</tissue>
    </source>
</reference>
<evidence type="ECO:0000313" key="3">
    <source>
        <dbReference type="Proteomes" id="UP001321473"/>
    </source>
</evidence>
<protein>
    <submittedName>
        <fullName evidence="2">Uncharacterized protein</fullName>
    </submittedName>
</protein>
<proteinExistence type="predicted"/>
<dbReference type="AlphaFoldDB" id="A0AAQ4FGE3"/>
<gene>
    <name evidence="2" type="ORF">V5799_007944</name>
</gene>